<keyword evidence="4" id="KW-0805">Transcription regulation</keyword>
<feature type="compositionally biased region" description="Low complexity" evidence="8">
    <location>
        <begin position="678"/>
        <end position="695"/>
    </location>
</feature>
<reference evidence="12" key="2">
    <citation type="submission" date="2015-01" db="EMBL/GenBank/DDBJ databases">
        <title>Evolutionary Origins and Diversification of the Mycorrhizal Mutualists.</title>
        <authorList>
            <consortium name="DOE Joint Genome Institute"/>
            <consortium name="Mycorrhizal Genomics Consortium"/>
            <person name="Kohler A."/>
            <person name="Kuo A."/>
            <person name="Nagy L.G."/>
            <person name="Floudas D."/>
            <person name="Copeland A."/>
            <person name="Barry K.W."/>
            <person name="Cichocki N."/>
            <person name="Veneault-Fourrey C."/>
            <person name="LaButti K."/>
            <person name="Lindquist E.A."/>
            <person name="Lipzen A."/>
            <person name="Lundell T."/>
            <person name="Morin E."/>
            <person name="Murat C."/>
            <person name="Riley R."/>
            <person name="Ohm R."/>
            <person name="Sun H."/>
            <person name="Tunlid A."/>
            <person name="Henrissat B."/>
            <person name="Grigoriev I.V."/>
            <person name="Hibbett D.S."/>
            <person name="Martin F."/>
        </authorList>
    </citation>
    <scope>NUCLEOTIDE SEQUENCE [LARGE SCALE GENOMIC DNA]</scope>
    <source>
        <strain evidence="12">Ve08.2h10</strain>
    </source>
</reference>
<feature type="domain" description="C2H2-type" evidence="10">
    <location>
        <begin position="33"/>
        <end position="61"/>
    </location>
</feature>
<dbReference type="FunCoup" id="A0A0D0CFR3">
    <property type="interactions" value="171"/>
</dbReference>
<dbReference type="FunFam" id="3.30.160.60:FF:002343">
    <property type="entry name" value="Zinc finger protein 33A"/>
    <property type="match status" value="1"/>
</dbReference>
<evidence type="ECO:0000256" key="2">
    <source>
        <dbReference type="ARBA" id="ARBA00022771"/>
    </source>
</evidence>
<keyword evidence="6" id="KW-0539">Nucleus</keyword>
<feature type="region of interest" description="Disordered" evidence="8">
    <location>
        <begin position="307"/>
        <end position="412"/>
    </location>
</feature>
<dbReference type="InterPro" id="IPR013087">
    <property type="entry name" value="Znf_C2H2_type"/>
</dbReference>
<evidence type="ECO:0000259" key="9">
    <source>
        <dbReference type="PROSITE" id="PS50048"/>
    </source>
</evidence>
<dbReference type="PANTHER" id="PTHR47660:SF2">
    <property type="entry name" value="TRANSCRIPTION FACTOR WITH C2H2 AND ZN(2)-CYS(6) DNA BINDING DOMAIN (EUROFUNG)"/>
    <property type="match status" value="1"/>
</dbReference>
<gene>
    <name evidence="11" type="ORF">PAXRUDRAFT_832768</name>
</gene>
<dbReference type="GO" id="GO:0008270">
    <property type="term" value="F:zinc ion binding"/>
    <property type="evidence" value="ECO:0007669"/>
    <property type="project" value="UniProtKB-KW"/>
</dbReference>
<evidence type="ECO:0000256" key="3">
    <source>
        <dbReference type="ARBA" id="ARBA00022833"/>
    </source>
</evidence>
<dbReference type="PANTHER" id="PTHR47660">
    <property type="entry name" value="TRANSCRIPTION FACTOR WITH C2H2 AND ZN(2)-CYS(6) DNA BINDING DOMAIN (EUROFUNG)-RELATED-RELATED"/>
    <property type="match status" value="1"/>
</dbReference>
<evidence type="ECO:0000256" key="8">
    <source>
        <dbReference type="SAM" id="MobiDB-lite"/>
    </source>
</evidence>
<protein>
    <submittedName>
        <fullName evidence="11">Uncharacterized protein</fullName>
    </submittedName>
</protein>
<feature type="compositionally biased region" description="Polar residues" evidence="8">
    <location>
        <begin position="743"/>
        <end position="753"/>
    </location>
</feature>
<keyword evidence="1" id="KW-0479">Metal-binding</keyword>
<dbReference type="PROSITE" id="PS50048">
    <property type="entry name" value="ZN2_CY6_FUNGAL_2"/>
    <property type="match status" value="1"/>
</dbReference>
<keyword evidence="5" id="KW-0804">Transcription</keyword>
<dbReference type="HOGENOM" id="CLU_016934_0_0_1"/>
<feature type="region of interest" description="Disordered" evidence="8">
    <location>
        <begin position="601"/>
        <end position="647"/>
    </location>
</feature>
<dbReference type="AlphaFoldDB" id="A0A0D0CFR3"/>
<dbReference type="Gene3D" id="3.30.160.60">
    <property type="entry name" value="Classic Zinc Finger"/>
    <property type="match status" value="2"/>
</dbReference>
<proteinExistence type="predicted"/>
<keyword evidence="12" id="KW-1185">Reference proteome</keyword>
<evidence type="ECO:0000256" key="6">
    <source>
        <dbReference type="ARBA" id="ARBA00023242"/>
    </source>
</evidence>
<feature type="compositionally biased region" description="Polar residues" evidence="8">
    <location>
        <begin position="696"/>
        <end position="706"/>
    </location>
</feature>
<dbReference type="OrthoDB" id="6365676at2759"/>
<feature type="compositionally biased region" description="Low complexity" evidence="8">
    <location>
        <begin position="517"/>
        <end position="527"/>
    </location>
</feature>
<reference evidence="11 12" key="1">
    <citation type="submission" date="2014-04" db="EMBL/GenBank/DDBJ databases">
        <authorList>
            <consortium name="DOE Joint Genome Institute"/>
            <person name="Kuo A."/>
            <person name="Kohler A."/>
            <person name="Jargeat P."/>
            <person name="Nagy L.G."/>
            <person name="Floudas D."/>
            <person name="Copeland A."/>
            <person name="Barry K.W."/>
            <person name="Cichocki N."/>
            <person name="Veneault-Fourrey C."/>
            <person name="LaButti K."/>
            <person name="Lindquist E.A."/>
            <person name="Lipzen A."/>
            <person name="Lundell T."/>
            <person name="Morin E."/>
            <person name="Murat C."/>
            <person name="Sun H."/>
            <person name="Tunlid A."/>
            <person name="Henrissat B."/>
            <person name="Grigoriev I.V."/>
            <person name="Hibbett D.S."/>
            <person name="Martin F."/>
            <person name="Nordberg H.P."/>
            <person name="Cantor M.N."/>
            <person name="Hua S.X."/>
        </authorList>
    </citation>
    <scope>NUCLEOTIDE SEQUENCE [LARGE SCALE GENOMIC DNA]</scope>
    <source>
        <strain evidence="11 12">Ve08.2h10</strain>
    </source>
</reference>
<evidence type="ECO:0000256" key="4">
    <source>
        <dbReference type="ARBA" id="ARBA00023015"/>
    </source>
</evidence>
<feature type="compositionally biased region" description="Low complexity" evidence="8">
    <location>
        <begin position="315"/>
        <end position="332"/>
    </location>
</feature>
<evidence type="ECO:0000256" key="7">
    <source>
        <dbReference type="PROSITE-ProRule" id="PRU00042"/>
    </source>
</evidence>
<feature type="domain" description="C2H2-type" evidence="10">
    <location>
        <begin position="5"/>
        <end position="32"/>
    </location>
</feature>
<feature type="region of interest" description="Disordered" evidence="8">
    <location>
        <begin position="678"/>
        <end position="755"/>
    </location>
</feature>
<feature type="region of interest" description="Disordered" evidence="8">
    <location>
        <begin position="122"/>
        <end position="141"/>
    </location>
</feature>
<feature type="compositionally biased region" description="Polar residues" evidence="8">
    <location>
        <begin position="507"/>
        <end position="516"/>
    </location>
</feature>
<evidence type="ECO:0000256" key="5">
    <source>
        <dbReference type="ARBA" id="ARBA00023163"/>
    </source>
</evidence>
<sequence length="827" mass="86888">MGGDHKCPVCQATFTRPQHVARHMRSHTGDRPYKCQYCGDQFARSDLLSRHVNKCHANEKPTSNTASGTRRKGPASASRATTSKQACDQCVQSSLPCDGCNPCSKCVSRKCRCTYVKFHRQTAPSGPGHNPRPTATSSSLGTSISGASHLDDFMLDPPSTVPSMGSSLGCPDDRFNNAPFMFNPGVPAYPPHPTGADVAQLSLSMAPDAEFAGKYRAHAELLRSAGPTMLLTAPEMLPSLYGQHQPHGQPPPANWYGAWGDSGGYHPADDTKSFDGLARVPSFASTEAPSFAPELYGPSIIGSQYRPRRGSLDFSDSSSATSQSVPSSAASSNVHLPLPGGNEMYDNHSDDMRRHGHNLQMPHQRRDSIPTSQPPPYTSSAPGHLHQSQQHSQHSQQHQTQGTGEGGFSSTFGLMSIDDPNVLAGLSSDGVPFFSNVAMDLAPHSPNATPMPTRAQQHPQQGRDRGVSMSALPTPGANKEADTRELKDFWKAYMRTPSSGPGPATLDMSTMSNVPLSQSQMPQSPSSQRRRARVSSLPSVTPTMERVHPMVINGHGAYGHGDASGMRTTLHGNPDDLRSYEAAVNARSAALKLNLVPRRKVTRPSSSASPPVHFAAGPSSGPAIGGSQMDQQGGISRPSSSGSVSSLAHAFGVPTHHHSHAPVPNIVKPPPMQGASISLPIPSVSSGSSSSLSNSYTVTFGPSRSITFGRGSRESSVGSDSTGGTGGSNSDGEMVRPSFKRLPSQTLGPTSSKRVLVEREAGKGVGVDMVGVKVENGVGQGVGCGSSSHAGPGASDGRGMGGVNTDSRTIAALPERARRASEASMCD</sequence>
<feature type="region of interest" description="Disordered" evidence="8">
    <location>
        <begin position="782"/>
        <end position="827"/>
    </location>
</feature>
<dbReference type="InParanoid" id="A0A0D0CFR3"/>
<accession>A0A0D0CFR3</accession>
<feature type="region of interest" description="Disordered" evidence="8">
    <location>
        <begin position="54"/>
        <end position="77"/>
    </location>
</feature>
<organism evidence="11 12">
    <name type="scientific">Paxillus rubicundulus Ve08.2h10</name>
    <dbReference type="NCBI Taxonomy" id="930991"/>
    <lineage>
        <taxon>Eukaryota</taxon>
        <taxon>Fungi</taxon>
        <taxon>Dikarya</taxon>
        <taxon>Basidiomycota</taxon>
        <taxon>Agaricomycotina</taxon>
        <taxon>Agaricomycetes</taxon>
        <taxon>Agaricomycetidae</taxon>
        <taxon>Boletales</taxon>
        <taxon>Paxilineae</taxon>
        <taxon>Paxillaceae</taxon>
        <taxon>Paxillus</taxon>
    </lineage>
</organism>
<feature type="compositionally biased region" description="Low complexity" evidence="8">
    <location>
        <begin position="615"/>
        <end position="646"/>
    </location>
</feature>
<dbReference type="CDD" id="cd00067">
    <property type="entry name" value="GAL4"/>
    <property type="match status" value="1"/>
</dbReference>
<dbReference type="SUPFAM" id="SSF57667">
    <property type="entry name" value="beta-beta-alpha zinc fingers"/>
    <property type="match status" value="1"/>
</dbReference>
<keyword evidence="3" id="KW-0862">Zinc</keyword>
<evidence type="ECO:0000259" key="10">
    <source>
        <dbReference type="PROSITE" id="PS50157"/>
    </source>
</evidence>
<dbReference type="Proteomes" id="UP000054538">
    <property type="component" value="Unassembled WGS sequence"/>
</dbReference>
<name>A0A0D0CFR3_9AGAM</name>
<dbReference type="EMBL" id="KN825776">
    <property type="protein sequence ID" value="KIK81557.1"/>
    <property type="molecule type" value="Genomic_DNA"/>
</dbReference>
<feature type="region of interest" description="Disordered" evidence="8">
    <location>
        <begin position="496"/>
        <end position="538"/>
    </location>
</feature>
<dbReference type="GO" id="GO:0000981">
    <property type="term" value="F:DNA-binding transcription factor activity, RNA polymerase II-specific"/>
    <property type="evidence" value="ECO:0007669"/>
    <property type="project" value="InterPro"/>
</dbReference>
<evidence type="ECO:0000313" key="11">
    <source>
        <dbReference type="EMBL" id="KIK81557.1"/>
    </source>
</evidence>
<dbReference type="PROSITE" id="PS50157">
    <property type="entry name" value="ZINC_FINGER_C2H2_2"/>
    <property type="match status" value="2"/>
</dbReference>
<dbReference type="InterPro" id="IPR001138">
    <property type="entry name" value="Zn2Cys6_DnaBD"/>
</dbReference>
<feature type="domain" description="Zn(2)-C6 fungal-type" evidence="9">
    <location>
        <begin position="86"/>
        <end position="115"/>
    </location>
</feature>
<dbReference type="PROSITE" id="PS00028">
    <property type="entry name" value="ZINC_FINGER_C2H2_1"/>
    <property type="match status" value="2"/>
</dbReference>
<dbReference type="SMART" id="SM00355">
    <property type="entry name" value="ZnF_C2H2"/>
    <property type="match status" value="2"/>
</dbReference>
<evidence type="ECO:0000256" key="1">
    <source>
        <dbReference type="ARBA" id="ARBA00022723"/>
    </source>
</evidence>
<evidence type="ECO:0000313" key="12">
    <source>
        <dbReference type="Proteomes" id="UP000054538"/>
    </source>
</evidence>
<feature type="compositionally biased region" description="Low complexity" evidence="8">
    <location>
        <begin position="386"/>
        <end position="412"/>
    </location>
</feature>
<dbReference type="InterPro" id="IPR036236">
    <property type="entry name" value="Znf_C2H2_sf"/>
</dbReference>
<dbReference type="STRING" id="930991.A0A0D0CFR3"/>
<keyword evidence="2 7" id="KW-0863">Zinc-finger</keyword>